<dbReference type="Pfam" id="PF13602">
    <property type="entry name" value="ADH_zinc_N_2"/>
    <property type="match status" value="1"/>
</dbReference>
<keyword evidence="6" id="KW-0560">Oxidoreductase</keyword>
<dbReference type="Pfam" id="PF02801">
    <property type="entry name" value="Ketoacyl-synt_C"/>
    <property type="match status" value="1"/>
</dbReference>
<keyword evidence="2" id="KW-0597">Phosphoprotein</keyword>
<dbReference type="SUPFAM" id="SSF50129">
    <property type="entry name" value="GroES-like"/>
    <property type="match status" value="1"/>
</dbReference>
<dbReference type="Proteomes" id="UP001301769">
    <property type="component" value="Unassembled WGS sequence"/>
</dbReference>
<feature type="region of interest" description="C-terminal hotdog fold" evidence="9">
    <location>
        <begin position="1068"/>
        <end position="1239"/>
    </location>
</feature>
<evidence type="ECO:0000256" key="5">
    <source>
        <dbReference type="ARBA" id="ARBA00022857"/>
    </source>
</evidence>
<evidence type="ECO:0000259" key="10">
    <source>
        <dbReference type="PROSITE" id="PS50075"/>
    </source>
</evidence>
<keyword evidence="4" id="KW-0808">Transferase</keyword>
<dbReference type="Gene3D" id="3.10.129.110">
    <property type="entry name" value="Polyketide synthase dehydratase"/>
    <property type="match status" value="1"/>
</dbReference>
<keyword evidence="3" id="KW-0489">Methyltransferase</keyword>
<feature type="non-terminal residue" evidence="13">
    <location>
        <position position="1"/>
    </location>
</feature>
<protein>
    <recommendedName>
        <fullName evidence="15">Polyketide synthase</fullName>
    </recommendedName>
</protein>
<dbReference type="InterPro" id="IPR029063">
    <property type="entry name" value="SAM-dependent_MTases_sf"/>
</dbReference>
<dbReference type="InterPro" id="IPR016036">
    <property type="entry name" value="Malonyl_transacylase_ACP-bd"/>
</dbReference>
<dbReference type="SUPFAM" id="SSF47336">
    <property type="entry name" value="ACP-like"/>
    <property type="match status" value="1"/>
</dbReference>
<comment type="caution">
    <text evidence="13">The sequence shown here is derived from an EMBL/GenBank/DDBJ whole genome shotgun (WGS) entry which is preliminary data.</text>
</comment>
<dbReference type="Pfam" id="PF16197">
    <property type="entry name" value="KAsynt_C_assoc"/>
    <property type="match status" value="1"/>
</dbReference>
<dbReference type="Gene3D" id="3.40.50.150">
    <property type="entry name" value="Vaccinia Virus protein VP39"/>
    <property type="match status" value="1"/>
</dbReference>
<dbReference type="InterPro" id="IPR036736">
    <property type="entry name" value="ACP-like_sf"/>
</dbReference>
<dbReference type="PROSITE" id="PS50075">
    <property type="entry name" value="CARRIER"/>
    <property type="match status" value="1"/>
</dbReference>
<feature type="domain" description="Ketosynthase family 3 (KS3)" evidence="11">
    <location>
        <begin position="15"/>
        <end position="436"/>
    </location>
</feature>
<dbReference type="InterPro" id="IPR014031">
    <property type="entry name" value="Ketoacyl_synth_C"/>
</dbReference>
<proteinExistence type="predicted"/>
<dbReference type="Pfam" id="PF08240">
    <property type="entry name" value="ADH_N"/>
    <property type="match status" value="1"/>
</dbReference>
<evidence type="ECO:0000256" key="6">
    <source>
        <dbReference type="ARBA" id="ARBA00023002"/>
    </source>
</evidence>
<keyword evidence="14" id="KW-1185">Reference proteome</keyword>
<evidence type="ECO:0000259" key="11">
    <source>
        <dbReference type="PROSITE" id="PS52004"/>
    </source>
</evidence>
<dbReference type="Pfam" id="PF08659">
    <property type="entry name" value="KR"/>
    <property type="match status" value="1"/>
</dbReference>
<dbReference type="SUPFAM" id="SSF51735">
    <property type="entry name" value="NAD(P)-binding Rossmann-fold domains"/>
    <property type="match status" value="2"/>
</dbReference>
<organism evidence="13 14">
    <name type="scientific">Rhypophila decipiens</name>
    <dbReference type="NCBI Taxonomy" id="261697"/>
    <lineage>
        <taxon>Eukaryota</taxon>
        <taxon>Fungi</taxon>
        <taxon>Dikarya</taxon>
        <taxon>Ascomycota</taxon>
        <taxon>Pezizomycotina</taxon>
        <taxon>Sordariomycetes</taxon>
        <taxon>Sordariomycetidae</taxon>
        <taxon>Sordariales</taxon>
        <taxon>Naviculisporaceae</taxon>
        <taxon>Rhypophila</taxon>
    </lineage>
</organism>
<evidence type="ECO:0000313" key="13">
    <source>
        <dbReference type="EMBL" id="KAK4207791.1"/>
    </source>
</evidence>
<dbReference type="GO" id="GO:0006633">
    <property type="term" value="P:fatty acid biosynthetic process"/>
    <property type="evidence" value="ECO:0007669"/>
    <property type="project" value="TreeGrafter"/>
</dbReference>
<dbReference type="Gene3D" id="3.40.366.10">
    <property type="entry name" value="Malonyl-Coenzyme A Acyl Carrier Protein, domain 2"/>
    <property type="match status" value="1"/>
</dbReference>
<evidence type="ECO:0000256" key="9">
    <source>
        <dbReference type="PROSITE-ProRule" id="PRU01363"/>
    </source>
</evidence>
<dbReference type="InterPro" id="IPR016039">
    <property type="entry name" value="Thiolase-like"/>
</dbReference>
<dbReference type="SUPFAM" id="SSF55048">
    <property type="entry name" value="Probable ACP-binding domain of malonyl-CoA ACP transacylase"/>
    <property type="match status" value="1"/>
</dbReference>
<name>A0AAN6XWB5_9PEZI</name>
<dbReference type="Pfam" id="PF00109">
    <property type="entry name" value="ketoacyl-synt"/>
    <property type="match status" value="1"/>
</dbReference>
<dbReference type="SMART" id="SM00822">
    <property type="entry name" value="PKS_KR"/>
    <property type="match status" value="1"/>
</dbReference>
<sequence length="2545" mass="278974">SNGPNSVSGETSRTPVPLAICGMAMRLPGNIKTGDEFWDFLVNKRDTRAPIPPDRRDTSCAPNAGDQEGAHWTTHGYMLDNSDISTFDGSLFSMTRSELERTDPQQRLLLELARECFENAGETTWRGKQIAVYIGSFGEDWSEMQSQDTQDVHLYTVLGSSDCFLSNRISYEYNLSGPSLTVRTACSASLYALHLACQAVQNGQASSALVGGASLLLSPSKTQRMNATGALSVDASSKSFDAAANGYARAEAVNMIFVKRLDDALRDGNPVRAILRGTAVNSDGKTLGLTRPSSAAHEALIRSCYRDAGLEHEIGNTAFFECHATGTSSGDPTETAAVANIFGEYGGVYIGSVKPNMGHSEAASGLTSLIKCVLALERKAIPPNIKFVKPNPNIPFDQGKLRVPTDVIPWPKDRRERVSINSFGVGGANAHAIIDSAASFGLPAASGHNRLHSMYTSLPVIDTTLLVFTANHPNSLQELIGDYREYIAEHPGRLRDVAYTLGMRREHLAHRAFALASSLGAENASITVSPPCKVTSPVPEVVFVFTGQGAQWATMGANLIRDYPSAMDDLAAMDDSLSSLGPELAPGWTLAEELGRPEETSRVHKAELSQPLCAAIQVVTVNLLQRWGISPVAVIGHSSGEIAAAYACGAMTMHEAIICAYLRGKVTALGMTTKVGGMAAIGLGAEHIQQFLAAVDGVTVACENSPSSTTISGDKDRVLEVLKKVQTDHPTVFARMLKVDMAYHSHHMEELAEEYEHLLGPHISKYDDPFIPFFSTVAGTNIDTCTKLDARYWRTNLESPVRFNTSLKELIAHQRSNKTLLVEIGPHSALSGPIRQIVQDLGAADHVSYLATLSRGNDDTKALLTTVGHLFCQGHYIQLDALNPRGGRVLTDLPTYPWNRDARYWHETRLSYERRMPKFPHHELLGSRIVGLSGLEPSWRNLFRLDTVPWCRDHKVGKDIIFPAAGYLAMASEALRQLSDGTADAVSLRQVHIVNALILTSEAIEIVLTMRAHQVTTALESDWYDFTISSCGSQCENGSSNWIKHCFGQVRAAGSTTGTTTTELQTHARKVSSEKWYKAMSNVGLNYGPHFQTLDDITANPVKNAAVARVRSDPALQQSDAKSTDKPPHEIPFYYVHPTVVDSCLQLFTVALARGQPRRLQTKGVPTHIREVFFSNLNQGVHAADSAAASVAVRTSNGTDSIRDMDFVGDCVAVDQVTKEVVLRLDGVQVTPLDNRLDEQSIADPHGGSHLVWQRDIDLCSATDVGKLLRYTETVSSREAVLVPLQKLLMLCCLEAATLLQRMPTWATELPEHLLKFQSWIQGHADKTLAEKRYAHVTDEEIRHIINLSPSERRQAISDYAHALGATSYAPLSDLVFRVYNSALEIFSGEIEALEVLRRDDGLTKLYTCFNQWDYTEFLRLLTHRSPRLRVLEIGAGTGGTTDSVLAGMTSYDRYTFTDISAAFFPAARERFKHVKCIEFRTLDISCDPIQQGFEAASFDLIIAANVLHATPTLHDTLVNVRRLLRPDGRLLLQELCPTIKWANFIMGGLPGWWLGEADGRSQEPYISTDRWATELADAGFSLPEITVVHDHAMPSMRATYTIIATPSAAVFTWPGHNTVQILSQDPNGHIASDMSTTFQKQGLSVEFINLNNAYDPTKPILSILDLEGPSVLENMTATQYQQLQAFFSTLRNQVLLWLTRPCQVHCESTPQYATILGLLRVFRTELGTPLASLEMDEWTCTNARDAIWQVYSKLSRTTSAEPDDRSDPDYEFAYSKGCVYIPRVCAVSVGQELARGDVTSDRQHTRLRAEVGRKGILNSIQWVERPRLSAQDLNPLAISIEVKAVGMNFKDSMIAMGMVKNHCDGFGIDCAGIVTAVGTQVHEFTVGDRVMGITGDAYATVTTTLSSHCVKIPDGMTFEEAASMPTVYGTVIYSLLDLARLEKGQSILIHSACGGVGIAALNICRAVGLRLDAEVFVTVGNEEKVEFLMTHYGIPRRHIFCSRDASFLGAIMRETGNKGVDIVLNSLSGELLHASWQCVAEFGSMIELGKRDFIDRGRLAMDHFEDNRSFFGVDLATFRSKRPGKVKDLLDRLVKLYVDGNIQPIRPIRLLDAADMPNAIRTMQKGQHIGKLVVAMPQDPSELGATSTRNEFTLRDDASYLLAGGLGGLGRSIAVWMAEHGAKNLVFITRGDGNRREDKSLIHELGHLGCTVQVISGSVSSMQDISRAVSTARLPIVGVLHLAMVLQDSLFAEMPLDAWEAATRPKVQGAWNLHSVLLEQSCWPLDFFVLFSSTSGILGQQGQANYAAANTFLDAFVQFRQAQGLPASVIDLGVIGDVGYVSERKDLLDRLKDRHTSTIYEQHVLDAVELSIKQSRKHSRDEDTNGFVCSSQLLLGLRSQAPLSDQNNRMFWKRDARVASQGSRSNLANVGLDNGNSESRDSNHQLGNFLAEIEANPGLLTTKEGVTKLARHIGSALCAFVMKPESELDLTTGFASLGIDSLVAIEMRNWSRQRLGLDISVLEIMRAGNIMALAEEGAKRLMAR</sequence>
<dbReference type="SMART" id="SM00829">
    <property type="entry name" value="PKS_ER"/>
    <property type="match status" value="1"/>
</dbReference>
<dbReference type="Pfam" id="PF21089">
    <property type="entry name" value="PKS_DH_N"/>
    <property type="match status" value="1"/>
</dbReference>
<feature type="domain" description="PKS/mFAS DH" evidence="12">
    <location>
        <begin position="922"/>
        <end position="1239"/>
    </location>
</feature>
<dbReference type="InterPro" id="IPR020807">
    <property type="entry name" value="PKS_DH"/>
</dbReference>
<keyword evidence="1" id="KW-0596">Phosphopantetheine</keyword>
<dbReference type="InterPro" id="IPR049552">
    <property type="entry name" value="PKS_DH_N"/>
</dbReference>
<evidence type="ECO:0000256" key="8">
    <source>
        <dbReference type="ARBA" id="ARBA00023315"/>
    </source>
</evidence>
<dbReference type="CDD" id="cd02440">
    <property type="entry name" value="AdoMet_MTases"/>
    <property type="match status" value="1"/>
</dbReference>
<feature type="active site" description="Proton acceptor; for dehydratase activity" evidence="9">
    <location>
        <position position="954"/>
    </location>
</feature>
<dbReference type="GO" id="GO:0004312">
    <property type="term" value="F:fatty acid synthase activity"/>
    <property type="evidence" value="ECO:0007669"/>
    <property type="project" value="TreeGrafter"/>
</dbReference>
<dbReference type="Pfam" id="PF00550">
    <property type="entry name" value="PP-binding"/>
    <property type="match status" value="1"/>
</dbReference>
<dbReference type="InterPro" id="IPR042104">
    <property type="entry name" value="PKS_dehydratase_sf"/>
</dbReference>
<dbReference type="Gene3D" id="3.40.50.720">
    <property type="entry name" value="NAD(P)-binding Rossmann-like Domain"/>
    <property type="match status" value="1"/>
</dbReference>
<dbReference type="SUPFAM" id="SSF53901">
    <property type="entry name" value="Thiolase-like"/>
    <property type="match status" value="1"/>
</dbReference>
<dbReference type="SUPFAM" id="SSF53335">
    <property type="entry name" value="S-adenosyl-L-methionine-dependent methyltransferases"/>
    <property type="match status" value="1"/>
</dbReference>
<dbReference type="InterPro" id="IPR014030">
    <property type="entry name" value="Ketoacyl_synth_N"/>
</dbReference>
<dbReference type="GO" id="GO:0016491">
    <property type="term" value="F:oxidoreductase activity"/>
    <property type="evidence" value="ECO:0007669"/>
    <property type="project" value="UniProtKB-KW"/>
</dbReference>
<dbReference type="SMART" id="SM00826">
    <property type="entry name" value="PKS_DH"/>
    <property type="match status" value="1"/>
</dbReference>
<evidence type="ECO:0000256" key="7">
    <source>
        <dbReference type="ARBA" id="ARBA00023268"/>
    </source>
</evidence>
<dbReference type="InterPro" id="IPR014043">
    <property type="entry name" value="Acyl_transferase_dom"/>
</dbReference>
<reference evidence="13" key="2">
    <citation type="submission" date="2023-05" db="EMBL/GenBank/DDBJ databases">
        <authorList>
            <consortium name="Lawrence Berkeley National Laboratory"/>
            <person name="Steindorff A."/>
            <person name="Hensen N."/>
            <person name="Bonometti L."/>
            <person name="Westerberg I."/>
            <person name="Brannstrom I.O."/>
            <person name="Guillou S."/>
            <person name="Cros-Aarteil S."/>
            <person name="Calhoun S."/>
            <person name="Haridas S."/>
            <person name="Kuo A."/>
            <person name="Mondo S."/>
            <person name="Pangilinan J."/>
            <person name="Riley R."/>
            <person name="Labutti K."/>
            <person name="Andreopoulos B."/>
            <person name="Lipzen A."/>
            <person name="Chen C."/>
            <person name="Yanf M."/>
            <person name="Daum C."/>
            <person name="Ng V."/>
            <person name="Clum A."/>
            <person name="Ohm R."/>
            <person name="Martin F."/>
            <person name="Silar P."/>
            <person name="Natvig D."/>
            <person name="Lalanne C."/>
            <person name="Gautier V."/>
            <person name="Ament-Velasquez S.L."/>
            <person name="Kruys A."/>
            <person name="Hutchinson M.I."/>
            <person name="Powell A.J."/>
            <person name="Barry K."/>
            <person name="Miller A.N."/>
            <person name="Grigoriev I.V."/>
            <person name="Debuchy R."/>
            <person name="Gladieux P."/>
            <person name="Thoren M.H."/>
            <person name="Johannesson H."/>
        </authorList>
    </citation>
    <scope>NUCLEOTIDE SEQUENCE</scope>
    <source>
        <strain evidence="13">PSN293</strain>
    </source>
</reference>
<dbReference type="PROSITE" id="PS52004">
    <property type="entry name" value="KS3_2"/>
    <property type="match status" value="1"/>
</dbReference>
<dbReference type="InterPro" id="IPR032821">
    <property type="entry name" value="PKS_assoc"/>
</dbReference>
<dbReference type="CDD" id="cd00833">
    <property type="entry name" value="PKS"/>
    <property type="match status" value="1"/>
</dbReference>
<evidence type="ECO:0000256" key="3">
    <source>
        <dbReference type="ARBA" id="ARBA00022603"/>
    </source>
</evidence>
<evidence type="ECO:0008006" key="15">
    <source>
        <dbReference type="Google" id="ProtNLM"/>
    </source>
</evidence>
<dbReference type="SMART" id="SM00827">
    <property type="entry name" value="PKS_AT"/>
    <property type="match status" value="1"/>
</dbReference>
<dbReference type="Pfam" id="PF00698">
    <property type="entry name" value="Acyl_transf_1"/>
    <property type="match status" value="1"/>
</dbReference>
<dbReference type="InterPro" id="IPR020841">
    <property type="entry name" value="PKS_Beta-ketoAc_synthase_dom"/>
</dbReference>
<dbReference type="GO" id="GO:0008168">
    <property type="term" value="F:methyltransferase activity"/>
    <property type="evidence" value="ECO:0007669"/>
    <property type="project" value="UniProtKB-KW"/>
</dbReference>
<dbReference type="EMBL" id="MU858273">
    <property type="protein sequence ID" value="KAK4207791.1"/>
    <property type="molecule type" value="Genomic_DNA"/>
</dbReference>
<evidence type="ECO:0000256" key="2">
    <source>
        <dbReference type="ARBA" id="ARBA00022553"/>
    </source>
</evidence>
<keyword evidence="7" id="KW-0511">Multifunctional enzyme</keyword>
<dbReference type="PANTHER" id="PTHR43775">
    <property type="entry name" value="FATTY ACID SYNTHASE"/>
    <property type="match status" value="1"/>
</dbReference>
<dbReference type="Gene3D" id="3.90.180.10">
    <property type="entry name" value="Medium-chain alcohol dehydrogenases, catalytic domain"/>
    <property type="match status" value="1"/>
</dbReference>
<dbReference type="SUPFAM" id="SSF52151">
    <property type="entry name" value="FabD/lysophospholipase-like"/>
    <property type="match status" value="1"/>
</dbReference>
<gene>
    <name evidence="13" type="ORF">QBC37DRAFT_454492</name>
</gene>
<dbReference type="InterPro" id="IPR057326">
    <property type="entry name" value="KR_dom"/>
</dbReference>
<keyword evidence="5" id="KW-0521">NADP</keyword>
<evidence type="ECO:0000259" key="12">
    <source>
        <dbReference type="PROSITE" id="PS52019"/>
    </source>
</evidence>
<dbReference type="InterPro" id="IPR020806">
    <property type="entry name" value="PKS_PP-bd"/>
</dbReference>
<feature type="non-terminal residue" evidence="13">
    <location>
        <position position="2545"/>
    </location>
</feature>
<feature type="active site" description="Proton donor; for dehydratase activity" evidence="9">
    <location>
        <position position="1142"/>
    </location>
</feature>
<dbReference type="InterPro" id="IPR009081">
    <property type="entry name" value="PP-bd_ACP"/>
</dbReference>
<dbReference type="Gene3D" id="3.40.47.10">
    <property type="match status" value="1"/>
</dbReference>
<dbReference type="InterPro" id="IPR013217">
    <property type="entry name" value="Methyltransf_12"/>
</dbReference>
<dbReference type="Gene3D" id="3.30.70.3290">
    <property type="match status" value="1"/>
</dbReference>
<keyword evidence="8" id="KW-0012">Acyltransferase</keyword>
<accession>A0AAN6XWB5</accession>
<evidence type="ECO:0000256" key="4">
    <source>
        <dbReference type="ARBA" id="ARBA00022679"/>
    </source>
</evidence>
<dbReference type="InterPro" id="IPR016035">
    <property type="entry name" value="Acyl_Trfase/lysoPLipase"/>
</dbReference>
<dbReference type="InterPro" id="IPR036291">
    <property type="entry name" value="NAD(P)-bd_dom_sf"/>
</dbReference>
<dbReference type="InterPro" id="IPR020843">
    <property type="entry name" value="ER"/>
</dbReference>
<dbReference type="Pfam" id="PF14765">
    <property type="entry name" value="PS-DH"/>
    <property type="match status" value="1"/>
</dbReference>
<dbReference type="GO" id="GO:0031177">
    <property type="term" value="F:phosphopantetheine binding"/>
    <property type="evidence" value="ECO:0007669"/>
    <property type="project" value="InterPro"/>
</dbReference>
<dbReference type="SMART" id="SM00825">
    <property type="entry name" value="PKS_KS"/>
    <property type="match status" value="1"/>
</dbReference>
<dbReference type="GO" id="GO:0032259">
    <property type="term" value="P:methylation"/>
    <property type="evidence" value="ECO:0007669"/>
    <property type="project" value="UniProtKB-KW"/>
</dbReference>
<dbReference type="InterPro" id="IPR049900">
    <property type="entry name" value="PKS_mFAS_DH"/>
</dbReference>
<dbReference type="InterPro" id="IPR049551">
    <property type="entry name" value="PKS_DH_C"/>
</dbReference>
<dbReference type="Pfam" id="PF08242">
    <property type="entry name" value="Methyltransf_12"/>
    <property type="match status" value="1"/>
</dbReference>
<dbReference type="CDD" id="cd05195">
    <property type="entry name" value="enoyl_red"/>
    <property type="match status" value="1"/>
</dbReference>
<dbReference type="InterPro" id="IPR001227">
    <property type="entry name" value="Ac_transferase_dom_sf"/>
</dbReference>
<dbReference type="GO" id="GO:0044550">
    <property type="term" value="P:secondary metabolite biosynthetic process"/>
    <property type="evidence" value="ECO:0007669"/>
    <property type="project" value="TreeGrafter"/>
</dbReference>
<feature type="region of interest" description="N-terminal hotdog fold" evidence="9">
    <location>
        <begin position="922"/>
        <end position="1057"/>
    </location>
</feature>
<dbReference type="InterPro" id="IPR013154">
    <property type="entry name" value="ADH-like_N"/>
</dbReference>
<evidence type="ECO:0000313" key="14">
    <source>
        <dbReference type="Proteomes" id="UP001301769"/>
    </source>
</evidence>
<dbReference type="InterPro" id="IPR011032">
    <property type="entry name" value="GroES-like_sf"/>
</dbReference>
<feature type="domain" description="Carrier" evidence="10">
    <location>
        <begin position="2466"/>
        <end position="2542"/>
    </location>
</feature>
<dbReference type="Gene3D" id="1.10.1200.10">
    <property type="entry name" value="ACP-like"/>
    <property type="match status" value="1"/>
</dbReference>
<dbReference type="SMART" id="SM00823">
    <property type="entry name" value="PKS_PP"/>
    <property type="match status" value="1"/>
</dbReference>
<reference evidence="13" key="1">
    <citation type="journal article" date="2023" name="Mol. Phylogenet. Evol.">
        <title>Genome-scale phylogeny and comparative genomics of the fungal order Sordariales.</title>
        <authorList>
            <person name="Hensen N."/>
            <person name="Bonometti L."/>
            <person name="Westerberg I."/>
            <person name="Brannstrom I.O."/>
            <person name="Guillou S."/>
            <person name="Cros-Aarteil S."/>
            <person name="Calhoun S."/>
            <person name="Haridas S."/>
            <person name="Kuo A."/>
            <person name="Mondo S."/>
            <person name="Pangilinan J."/>
            <person name="Riley R."/>
            <person name="LaButti K."/>
            <person name="Andreopoulos B."/>
            <person name="Lipzen A."/>
            <person name="Chen C."/>
            <person name="Yan M."/>
            <person name="Daum C."/>
            <person name="Ng V."/>
            <person name="Clum A."/>
            <person name="Steindorff A."/>
            <person name="Ohm R.A."/>
            <person name="Martin F."/>
            <person name="Silar P."/>
            <person name="Natvig D.O."/>
            <person name="Lalanne C."/>
            <person name="Gautier V."/>
            <person name="Ament-Velasquez S.L."/>
            <person name="Kruys A."/>
            <person name="Hutchinson M.I."/>
            <person name="Powell A.J."/>
            <person name="Barry K."/>
            <person name="Miller A.N."/>
            <person name="Grigoriev I.V."/>
            <person name="Debuchy R."/>
            <person name="Gladieux P."/>
            <person name="Hiltunen Thoren M."/>
            <person name="Johannesson H."/>
        </authorList>
    </citation>
    <scope>NUCLEOTIDE SEQUENCE</scope>
    <source>
        <strain evidence="13">PSN293</strain>
    </source>
</reference>
<dbReference type="InterPro" id="IPR013968">
    <property type="entry name" value="PKS_KR"/>
</dbReference>
<dbReference type="PROSITE" id="PS52019">
    <property type="entry name" value="PKS_MFAS_DH"/>
    <property type="match status" value="1"/>
</dbReference>
<dbReference type="InterPro" id="IPR050091">
    <property type="entry name" value="PKS_NRPS_Biosynth_Enz"/>
</dbReference>
<dbReference type="PANTHER" id="PTHR43775:SF49">
    <property type="entry name" value="SYNTHASE, PUTATIVE (JCVI)-RELATED"/>
    <property type="match status" value="1"/>
</dbReference>
<evidence type="ECO:0000256" key="1">
    <source>
        <dbReference type="ARBA" id="ARBA00022450"/>
    </source>
</evidence>